<accession>A0A0C1DMK1</accession>
<sequence>MTASNRASKDIYDLDYLTEDCSLAQLMADLRYKQENFNEEEHRTIFDLDNEVSPVGNPLRLLHFEVKAAERKNRPNHSDHRILPLAGKKNWMSAQSSYRRKVRRLCNDLGVDFPGITPVA</sequence>
<keyword evidence="2" id="KW-1185">Reference proteome</keyword>
<evidence type="ECO:0000313" key="2">
    <source>
        <dbReference type="Proteomes" id="UP000031246"/>
    </source>
</evidence>
<name>A0A0C1DMK1_9SPHI</name>
<proteinExistence type="predicted"/>
<evidence type="ECO:0000313" key="1">
    <source>
        <dbReference type="EMBL" id="KIA95255.1"/>
    </source>
</evidence>
<dbReference type="AlphaFoldDB" id="A0A0C1DMK1"/>
<organism evidence="1 2">
    <name type="scientific">Pedobacter kyungheensis</name>
    <dbReference type="NCBI Taxonomy" id="1069985"/>
    <lineage>
        <taxon>Bacteria</taxon>
        <taxon>Pseudomonadati</taxon>
        <taxon>Bacteroidota</taxon>
        <taxon>Sphingobacteriia</taxon>
        <taxon>Sphingobacteriales</taxon>
        <taxon>Sphingobacteriaceae</taxon>
        <taxon>Pedobacter</taxon>
    </lineage>
</organism>
<dbReference type="EMBL" id="JSYN01000006">
    <property type="protein sequence ID" value="KIA95255.1"/>
    <property type="molecule type" value="Genomic_DNA"/>
</dbReference>
<protein>
    <submittedName>
        <fullName evidence="1">Uncharacterized protein</fullName>
    </submittedName>
</protein>
<gene>
    <name evidence="1" type="ORF">OC25_07645</name>
</gene>
<dbReference type="Proteomes" id="UP000031246">
    <property type="component" value="Unassembled WGS sequence"/>
</dbReference>
<comment type="caution">
    <text evidence="1">The sequence shown here is derived from an EMBL/GenBank/DDBJ whole genome shotgun (WGS) entry which is preliminary data.</text>
</comment>
<reference evidence="1 2" key="1">
    <citation type="submission" date="2014-10" db="EMBL/GenBank/DDBJ databases">
        <title>Pedobacter Kyungheensis.</title>
        <authorList>
            <person name="Anderson B.M."/>
            <person name="Newman J.D."/>
        </authorList>
    </citation>
    <scope>NUCLEOTIDE SEQUENCE [LARGE SCALE GENOMIC DNA]</scope>
    <source>
        <strain evidence="1 2">KACC 16221</strain>
    </source>
</reference>